<dbReference type="InterPro" id="IPR016032">
    <property type="entry name" value="Sig_transdc_resp-reg_C-effctor"/>
</dbReference>
<dbReference type="AlphaFoldDB" id="A0A9X3PH31"/>
<dbReference type="CDD" id="cd06170">
    <property type="entry name" value="LuxR_C_like"/>
    <property type="match status" value="1"/>
</dbReference>
<organism evidence="5 6">
    <name type="scientific">Glycomyces luteolus</name>
    <dbReference type="NCBI Taxonomy" id="2670330"/>
    <lineage>
        <taxon>Bacteria</taxon>
        <taxon>Bacillati</taxon>
        <taxon>Actinomycetota</taxon>
        <taxon>Actinomycetes</taxon>
        <taxon>Glycomycetales</taxon>
        <taxon>Glycomycetaceae</taxon>
        <taxon>Glycomyces</taxon>
    </lineage>
</organism>
<dbReference type="PANTHER" id="PTHR44688:SF16">
    <property type="entry name" value="DNA-BINDING TRANSCRIPTIONAL ACTIVATOR DEVR_DOSR"/>
    <property type="match status" value="1"/>
</dbReference>
<dbReference type="InterPro" id="IPR036388">
    <property type="entry name" value="WH-like_DNA-bd_sf"/>
</dbReference>
<evidence type="ECO:0000256" key="3">
    <source>
        <dbReference type="ARBA" id="ARBA00023163"/>
    </source>
</evidence>
<dbReference type="Proteomes" id="UP001146067">
    <property type="component" value="Unassembled WGS sequence"/>
</dbReference>
<evidence type="ECO:0000313" key="5">
    <source>
        <dbReference type="EMBL" id="MDA1358370.1"/>
    </source>
</evidence>
<dbReference type="EMBL" id="JAPZVP010000001">
    <property type="protein sequence ID" value="MDA1358370.1"/>
    <property type="molecule type" value="Genomic_DNA"/>
</dbReference>
<dbReference type="Pfam" id="PF00196">
    <property type="entry name" value="GerE"/>
    <property type="match status" value="1"/>
</dbReference>
<evidence type="ECO:0000256" key="1">
    <source>
        <dbReference type="ARBA" id="ARBA00023015"/>
    </source>
</evidence>
<dbReference type="SMART" id="SM00421">
    <property type="entry name" value="HTH_LUXR"/>
    <property type="match status" value="1"/>
</dbReference>
<dbReference type="PROSITE" id="PS50043">
    <property type="entry name" value="HTH_LUXR_2"/>
    <property type="match status" value="1"/>
</dbReference>
<feature type="domain" description="HTH luxR-type" evidence="4">
    <location>
        <begin position="13"/>
        <end position="78"/>
    </location>
</feature>
<name>A0A9X3PH31_9ACTN</name>
<dbReference type="SUPFAM" id="SSF46894">
    <property type="entry name" value="C-terminal effector domain of the bipartite response regulators"/>
    <property type="match status" value="1"/>
</dbReference>
<proteinExistence type="predicted"/>
<evidence type="ECO:0000256" key="2">
    <source>
        <dbReference type="ARBA" id="ARBA00023125"/>
    </source>
</evidence>
<reference evidence="5" key="1">
    <citation type="submission" date="2022-12" db="EMBL/GenBank/DDBJ databases">
        <title>Gycomyces niveus sp.nov.,a novel actinomycete isolated from soil in Shouguan.</title>
        <authorList>
            <person name="Yang X."/>
        </authorList>
    </citation>
    <scope>NUCLEOTIDE SEQUENCE</scope>
    <source>
        <strain evidence="5">NEAU-A15</strain>
    </source>
</reference>
<protein>
    <submittedName>
        <fullName evidence="5">Helix-turn-helix transcriptional regulator</fullName>
    </submittedName>
</protein>
<dbReference type="GO" id="GO:0006355">
    <property type="term" value="P:regulation of DNA-templated transcription"/>
    <property type="evidence" value="ECO:0007669"/>
    <property type="project" value="InterPro"/>
</dbReference>
<keyword evidence="3" id="KW-0804">Transcription</keyword>
<dbReference type="PANTHER" id="PTHR44688">
    <property type="entry name" value="DNA-BINDING TRANSCRIPTIONAL ACTIVATOR DEVR_DOSR"/>
    <property type="match status" value="1"/>
</dbReference>
<sequence length="82" mass="9253">MLAADRAGRRRWWEAIAEPLSEREREVARLVARGLTNAEIAAELFNRTGTVKNHLANVQRRLGVRNRVEIAAWAWSTGEVSA</sequence>
<dbReference type="InterPro" id="IPR000792">
    <property type="entry name" value="Tscrpt_reg_LuxR_C"/>
</dbReference>
<evidence type="ECO:0000313" key="6">
    <source>
        <dbReference type="Proteomes" id="UP001146067"/>
    </source>
</evidence>
<dbReference type="RefSeq" id="WP_270108168.1">
    <property type="nucleotide sequence ID" value="NZ_JAPZVP010000001.1"/>
</dbReference>
<keyword evidence="1" id="KW-0805">Transcription regulation</keyword>
<dbReference type="Gene3D" id="1.10.10.10">
    <property type="entry name" value="Winged helix-like DNA-binding domain superfamily/Winged helix DNA-binding domain"/>
    <property type="match status" value="1"/>
</dbReference>
<dbReference type="PRINTS" id="PR00038">
    <property type="entry name" value="HTHLUXR"/>
</dbReference>
<keyword evidence="6" id="KW-1185">Reference proteome</keyword>
<accession>A0A9X3PH31</accession>
<evidence type="ECO:0000259" key="4">
    <source>
        <dbReference type="PROSITE" id="PS50043"/>
    </source>
</evidence>
<dbReference type="GO" id="GO:0003677">
    <property type="term" value="F:DNA binding"/>
    <property type="evidence" value="ECO:0007669"/>
    <property type="project" value="UniProtKB-KW"/>
</dbReference>
<comment type="caution">
    <text evidence="5">The sequence shown here is derived from an EMBL/GenBank/DDBJ whole genome shotgun (WGS) entry which is preliminary data.</text>
</comment>
<gene>
    <name evidence="5" type="ORF">O1R50_01985</name>
</gene>
<keyword evidence="2" id="KW-0238">DNA-binding</keyword>